<accession>A0A8S9WQ13</accession>
<evidence type="ECO:0000256" key="1">
    <source>
        <dbReference type="SAM" id="MobiDB-lite"/>
    </source>
</evidence>
<feature type="region of interest" description="Disordered" evidence="1">
    <location>
        <begin position="55"/>
        <end position="84"/>
    </location>
</feature>
<name>A0A8S9WQ13_APOLU</name>
<comment type="caution">
    <text evidence="2">The sequence shown here is derived from an EMBL/GenBank/DDBJ whole genome shotgun (WGS) entry which is preliminary data.</text>
</comment>
<dbReference type="EMBL" id="WIXP02000015">
    <property type="protein sequence ID" value="KAF6199010.1"/>
    <property type="molecule type" value="Genomic_DNA"/>
</dbReference>
<feature type="region of interest" description="Disordered" evidence="1">
    <location>
        <begin position="100"/>
        <end position="127"/>
    </location>
</feature>
<dbReference type="Proteomes" id="UP000466442">
    <property type="component" value="Unassembled WGS sequence"/>
</dbReference>
<protein>
    <submittedName>
        <fullName evidence="2">Uncharacterized protein</fullName>
    </submittedName>
</protein>
<organism evidence="2 3">
    <name type="scientific">Apolygus lucorum</name>
    <name type="common">Small green plant bug</name>
    <name type="synonym">Lygocoris lucorum</name>
    <dbReference type="NCBI Taxonomy" id="248454"/>
    <lineage>
        <taxon>Eukaryota</taxon>
        <taxon>Metazoa</taxon>
        <taxon>Ecdysozoa</taxon>
        <taxon>Arthropoda</taxon>
        <taxon>Hexapoda</taxon>
        <taxon>Insecta</taxon>
        <taxon>Pterygota</taxon>
        <taxon>Neoptera</taxon>
        <taxon>Paraneoptera</taxon>
        <taxon>Hemiptera</taxon>
        <taxon>Heteroptera</taxon>
        <taxon>Panheteroptera</taxon>
        <taxon>Cimicomorpha</taxon>
        <taxon>Miridae</taxon>
        <taxon>Mirini</taxon>
        <taxon>Apolygus</taxon>
    </lineage>
</organism>
<feature type="compositionally biased region" description="Basic and acidic residues" evidence="1">
    <location>
        <begin position="109"/>
        <end position="118"/>
    </location>
</feature>
<evidence type="ECO:0000313" key="3">
    <source>
        <dbReference type="Proteomes" id="UP000466442"/>
    </source>
</evidence>
<evidence type="ECO:0000313" key="2">
    <source>
        <dbReference type="EMBL" id="KAF6199010.1"/>
    </source>
</evidence>
<reference evidence="2" key="1">
    <citation type="journal article" date="2021" name="Mol. Ecol. Resour.">
        <title>Apolygus lucorum genome provides insights into omnivorousness and mesophyll feeding.</title>
        <authorList>
            <person name="Liu Y."/>
            <person name="Liu H."/>
            <person name="Wang H."/>
            <person name="Huang T."/>
            <person name="Liu B."/>
            <person name="Yang B."/>
            <person name="Yin L."/>
            <person name="Li B."/>
            <person name="Zhang Y."/>
            <person name="Zhang S."/>
            <person name="Jiang F."/>
            <person name="Zhang X."/>
            <person name="Ren Y."/>
            <person name="Wang B."/>
            <person name="Wang S."/>
            <person name="Lu Y."/>
            <person name="Wu K."/>
            <person name="Fan W."/>
            <person name="Wang G."/>
        </authorList>
    </citation>
    <scope>NUCLEOTIDE SEQUENCE</scope>
    <source>
        <strain evidence="2">12Hb</strain>
    </source>
</reference>
<keyword evidence="3" id="KW-1185">Reference proteome</keyword>
<proteinExistence type="predicted"/>
<sequence>MLGILVDFFAHTVKLDVPEFCAISIAGESSRGLLACFGLGTTGILMDLATSSSAGKDEVHSELPNSPVNPASTEQCPPSSSTVVSDTSKEEVVIAVDPFFGNDEADSGPDEKIPDRPKKLVRRNTKRQKSFASVAPEGFIWRIIEGSSPEFSDDST</sequence>
<gene>
    <name evidence="2" type="ORF">GE061_007033</name>
</gene>
<dbReference type="AlphaFoldDB" id="A0A8S9WQ13"/>
<feature type="compositionally biased region" description="Polar residues" evidence="1">
    <location>
        <begin position="63"/>
        <end position="78"/>
    </location>
</feature>